<evidence type="ECO:0000313" key="5">
    <source>
        <dbReference type="Proteomes" id="UP001464891"/>
    </source>
</evidence>
<accession>A0ABV0J806</accession>
<sequence length="147" mass="16386">MATSRRVSRVSELIKREVSQMLLSGIKDDRVGTGMVSVTDVDVSGDLQHAKVFVSIYGSDEAREETMAGLKSATGYVRSELGQRVRLRRTPEVIFVEDRSIERGTRVLSLINQLSQDRKPDDAAAEIDQDADDWEQDLVGAEDEDED</sequence>
<dbReference type="Pfam" id="PF02033">
    <property type="entry name" value="RBFA"/>
    <property type="match status" value="1"/>
</dbReference>
<feature type="compositionally biased region" description="Acidic residues" evidence="3">
    <location>
        <begin position="123"/>
        <end position="147"/>
    </location>
</feature>
<reference evidence="4 5" key="1">
    <citation type="submission" date="2022-04" db="EMBL/GenBank/DDBJ databases">
        <title>Positive selection, recombination, and allopatry shape intraspecific diversity of widespread and dominant cyanobacteria.</title>
        <authorList>
            <person name="Wei J."/>
            <person name="Shu W."/>
            <person name="Hu C."/>
        </authorList>
    </citation>
    <scope>NUCLEOTIDE SEQUENCE [LARGE SCALE GENOMIC DNA]</scope>
    <source>
        <strain evidence="4 5">GB2-A4</strain>
    </source>
</reference>
<comment type="subunit">
    <text evidence="2">Monomer. Binds 30S ribosomal subunits, but not 50S ribosomal subunits or 70S ribosomes.</text>
</comment>
<dbReference type="SUPFAM" id="SSF89919">
    <property type="entry name" value="Ribosome-binding factor A, RbfA"/>
    <property type="match status" value="1"/>
</dbReference>
<dbReference type="InterPro" id="IPR020053">
    <property type="entry name" value="Ribosome-bd_factorA_CS"/>
</dbReference>
<dbReference type="RefSeq" id="WP_190434892.1">
    <property type="nucleotide sequence ID" value="NZ_JAMPKM010000006.1"/>
</dbReference>
<gene>
    <name evidence="2 4" type="primary">rbfA</name>
    <name evidence="4" type="ORF">NC998_12510</name>
</gene>
<comment type="function">
    <text evidence="2">One of several proteins that assist in the late maturation steps of the functional core of the 30S ribosomal subunit. Associates with free 30S ribosomal subunits (but not with 30S subunits that are part of 70S ribosomes or polysomes). Required for efficient processing of 16S rRNA. May interact with the 5'-terminal helix region of 16S rRNA.</text>
</comment>
<evidence type="ECO:0000256" key="2">
    <source>
        <dbReference type="HAMAP-Rule" id="MF_00003"/>
    </source>
</evidence>
<protein>
    <recommendedName>
        <fullName evidence="2">Ribosome-binding factor A</fullName>
    </recommendedName>
</protein>
<feature type="region of interest" description="Disordered" evidence="3">
    <location>
        <begin position="115"/>
        <end position="147"/>
    </location>
</feature>
<keyword evidence="1 2" id="KW-0690">Ribosome biogenesis</keyword>
<organism evidence="4 5">
    <name type="scientific">Trichocoleus desertorum GB2-A4</name>
    <dbReference type="NCBI Taxonomy" id="2933944"/>
    <lineage>
        <taxon>Bacteria</taxon>
        <taxon>Bacillati</taxon>
        <taxon>Cyanobacteriota</taxon>
        <taxon>Cyanophyceae</taxon>
        <taxon>Leptolyngbyales</taxon>
        <taxon>Trichocoleusaceae</taxon>
        <taxon>Trichocoleus</taxon>
    </lineage>
</organism>
<dbReference type="PANTHER" id="PTHR33515:SF1">
    <property type="entry name" value="RIBOSOME-BINDING FACTOR A, CHLOROPLASTIC-RELATED"/>
    <property type="match status" value="1"/>
</dbReference>
<keyword evidence="5" id="KW-1185">Reference proteome</keyword>
<comment type="caution">
    <text evidence="4">The sequence shown here is derived from an EMBL/GenBank/DDBJ whole genome shotgun (WGS) entry which is preliminary data.</text>
</comment>
<evidence type="ECO:0000256" key="3">
    <source>
        <dbReference type="SAM" id="MobiDB-lite"/>
    </source>
</evidence>
<evidence type="ECO:0000256" key="1">
    <source>
        <dbReference type="ARBA" id="ARBA00022517"/>
    </source>
</evidence>
<dbReference type="HAMAP" id="MF_00003">
    <property type="entry name" value="RbfA"/>
    <property type="match status" value="1"/>
</dbReference>
<dbReference type="PANTHER" id="PTHR33515">
    <property type="entry name" value="RIBOSOME-BINDING FACTOR A, CHLOROPLASTIC-RELATED"/>
    <property type="match status" value="1"/>
</dbReference>
<dbReference type="InterPro" id="IPR023799">
    <property type="entry name" value="RbfA_dom_sf"/>
</dbReference>
<proteinExistence type="inferred from homology"/>
<comment type="subcellular location">
    <subcellularLocation>
        <location evidence="2">Cytoplasm</location>
    </subcellularLocation>
</comment>
<dbReference type="EMBL" id="JAMPKM010000006">
    <property type="protein sequence ID" value="MEP0817917.1"/>
    <property type="molecule type" value="Genomic_DNA"/>
</dbReference>
<comment type="similarity">
    <text evidence="2">Belongs to the RbfA family.</text>
</comment>
<dbReference type="PROSITE" id="PS01319">
    <property type="entry name" value="RBFA"/>
    <property type="match status" value="1"/>
</dbReference>
<name>A0ABV0J806_9CYAN</name>
<evidence type="ECO:0000313" key="4">
    <source>
        <dbReference type="EMBL" id="MEP0817917.1"/>
    </source>
</evidence>
<dbReference type="NCBIfam" id="TIGR00082">
    <property type="entry name" value="rbfA"/>
    <property type="match status" value="1"/>
</dbReference>
<keyword evidence="2" id="KW-0963">Cytoplasm</keyword>
<dbReference type="InterPro" id="IPR015946">
    <property type="entry name" value="KH_dom-like_a/b"/>
</dbReference>
<dbReference type="Gene3D" id="3.30.300.20">
    <property type="match status" value="1"/>
</dbReference>
<dbReference type="InterPro" id="IPR000238">
    <property type="entry name" value="RbfA"/>
</dbReference>
<dbReference type="Proteomes" id="UP001464891">
    <property type="component" value="Unassembled WGS sequence"/>
</dbReference>